<feature type="domain" description="Nudix hydrolase" evidence="1">
    <location>
        <begin position="7"/>
        <end position="140"/>
    </location>
</feature>
<sequence>MTYQHPTMWVSIDCLVFGYDVSEENLKLLLFQRKVEPFAGQWSLIGGFVNENEDLLAGAQRVLKTFTGLDGVFLEQLSTFGKASRDPGGRVVSVLYWSLIKLDSIQKEVVNSHGAGWFDLEQLPELVMDHLDMTQLGMEQLRRNATTTPIGFELLPEKFTLPQLLRLYEGIYGKSIDDRNFRKKILATDVLVRLDEKDKSSSKKGAYKYMFDERKYHELKQRGYHLDFSIK</sequence>
<reference evidence="2 3" key="1">
    <citation type="journal article" date="2013" name="Int. J. Syst. Evol. Microbiol.">
        <title>Marinoscillum luteum sp. nov., isolated from marine sediment.</title>
        <authorList>
            <person name="Cha I.T."/>
            <person name="Park S.J."/>
            <person name="Kim S.J."/>
            <person name="Kim J.G."/>
            <person name="Jung M.Y."/>
            <person name="Shin K.S."/>
            <person name="Kwon K.K."/>
            <person name="Yang S.H."/>
            <person name="Seo Y.S."/>
            <person name="Rhee S.K."/>
        </authorList>
    </citation>
    <scope>NUCLEOTIDE SEQUENCE [LARGE SCALE GENOMIC DNA]</scope>
    <source>
        <strain evidence="2 3">KCTC 23939</strain>
    </source>
</reference>
<evidence type="ECO:0000313" key="2">
    <source>
        <dbReference type="EMBL" id="MFH6982352.1"/>
    </source>
</evidence>
<dbReference type="InterPro" id="IPR054105">
    <property type="entry name" value="WHD_NrtR"/>
</dbReference>
<dbReference type="PANTHER" id="PTHR43736:SF4">
    <property type="entry name" value="SLR1690 PROTEIN"/>
    <property type="match status" value="1"/>
</dbReference>
<evidence type="ECO:0000259" key="1">
    <source>
        <dbReference type="PROSITE" id="PS51462"/>
    </source>
</evidence>
<dbReference type="Gene3D" id="3.90.79.10">
    <property type="entry name" value="Nucleoside Triphosphate Pyrophosphohydrolase"/>
    <property type="match status" value="1"/>
</dbReference>
<dbReference type="InterPro" id="IPR036388">
    <property type="entry name" value="WH-like_DNA-bd_sf"/>
</dbReference>
<dbReference type="SUPFAM" id="SSF55811">
    <property type="entry name" value="Nudix"/>
    <property type="match status" value="1"/>
</dbReference>
<dbReference type="RefSeq" id="WP_395416087.1">
    <property type="nucleotide sequence ID" value="NZ_JBIPKE010000011.1"/>
</dbReference>
<name>A0ABW7N438_9BACT</name>
<comment type="caution">
    <text evidence="2">The sequence shown here is derived from an EMBL/GenBank/DDBJ whole genome shotgun (WGS) entry which is preliminary data.</text>
</comment>
<dbReference type="InterPro" id="IPR015797">
    <property type="entry name" value="NUDIX_hydrolase-like_dom_sf"/>
</dbReference>
<accession>A0ABW7N438</accession>
<dbReference type="Proteomes" id="UP001610063">
    <property type="component" value="Unassembled WGS sequence"/>
</dbReference>
<keyword evidence="3" id="KW-1185">Reference proteome</keyword>
<evidence type="ECO:0000313" key="3">
    <source>
        <dbReference type="Proteomes" id="UP001610063"/>
    </source>
</evidence>
<dbReference type="PROSITE" id="PS51462">
    <property type="entry name" value="NUDIX"/>
    <property type="match status" value="1"/>
</dbReference>
<dbReference type="SUPFAM" id="SSF46785">
    <property type="entry name" value="Winged helix' DNA-binding domain"/>
    <property type="match status" value="1"/>
</dbReference>
<dbReference type="CDD" id="cd18873">
    <property type="entry name" value="NUDIX_NadM_like"/>
    <property type="match status" value="1"/>
</dbReference>
<dbReference type="PANTHER" id="PTHR43736">
    <property type="entry name" value="ADP-RIBOSE PYROPHOSPHATASE"/>
    <property type="match status" value="1"/>
</dbReference>
<dbReference type="EMBL" id="JBIPKE010000011">
    <property type="protein sequence ID" value="MFH6982352.1"/>
    <property type="molecule type" value="Genomic_DNA"/>
</dbReference>
<organism evidence="2 3">
    <name type="scientific">Marinoscillum luteum</name>
    <dbReference type="NCBI Taxonomy" id="861051"/>
    <lineage>
        <taxon>Bacteria</taxon>
        <taxon>Pseudomonadati</taxon>
        <taxon>Bacteroidota</taxon>
        <taxon>Cytophagia</taxon>
        <taxon>Cytophagales</taxon>
        <taxon>Reichenbachiellaceae</taxon>
        <taxon>Marinoscillum</taxon>
    </lineage>
</organism>
<proteinExistence type="predicted"/>
<dbReference type="Pfam" id="PF00293">
    <property type="entry name" value="NUDIX"/>
    <property type="match status" value="1"/>
</dbReference>
<protein>
    <submittedName>
        <fullName evidence="2">NUDIX domain-containing protein</fullName>
    </submittedName>
</protein>
<dbReference type="Pfam" id="PF21906">
    <property type="entry name" value="WHD_NrtR"/>
    <property type="match status" value="1"/>
</dbReference>
<dbReference type="Gene3D" id="1.10.10.10">
    <property type="entry name" value="Winged helix-like DNA-binding domain superfamily/Winged helix DNA-binding domain"/>
    <property type="match status" value="1"/>
</dbReference>
<dbReference type="InterPro" id="IPR036390">
    <property type="entry name" value="WH_DNA-bd_sf"/>
</dbReference>
<gene>
    <name evidence="2" type="ORF">ACHKAR_02830</name>
</gene>
<dbReference type="InterPro" id="IPR000086">
    <property type="entry name" value="NUDIX_hydrolase_dom"/>
</dbReference>